<keyword evidence="3" id="KW-1185">Reference proteome</keyword>
<sequence length="105" mass="11729">MFQKIKDNIAVNLVTSFLGAYETNEIQPAKRFLSIVASIYIIQSGIKDLSKHPIYSAQKLLLAGALIYSAAIDLNKRIIKKPKETDIRRNQIQGNDPNSQVPAFV</sequence>
<dbReference type="RefSeq" id="WP_131596984.1">
    <property type="nucleotide sequence ID" value="NZ_SJSL01000004.1"/>
</dbReference>
<accession>A0A4R0NIS9</accession>
<evidence type="ECO:0000256" key="1">
    <source>
        <dbReference type="SAM" id="MobiDB-lite"/>
    </source>
</evidence>
<organism evidence="2 3">
    <name type="scientific">Pedobacter psychroterrae</name>
    <dbReference type="NCBI Taxonomy" id="2530453"/>
    <lineage>
        <taxon>Bacteria</taxon>
        <taxon>Pseudomonadati</taxon>
        <taxon>Bacteroidota</taxon>
        <taxon>Sphingobacteriia</taxon>
        <taxon>Sphingobacteriales</taxon>
        <taxon>Sphingobacteriaceae</taxon>
        <taxon>Pedobacter</taxon>
    </lineage>
</organism>
<dbReference type="Proteomes" id="UP000293347">
    <property type="component" value="Unassembled WGS sequence"/>
</dbReference>
<name>A0A4R0NIS9_9SPHI</name>
<proteinExistence type="predicted"/>
<dbReference type="OrthoDB" id="772352at2"/>
<evidence type="ECO:0000313" key="3">
    <source>
        <dbReference type="Proteomes" id="UP000293347"/>
    </source>
</evidence>
<dbReference type="AlphaFoldDB" id="A0A4R0NIS9"/>
<evidence type="ECO:0000313" key="2">
    <source>
        <dbReference type="EMBL" id="TCD00129.1"/>
    </source>
</evidence>
<feature type="region of interest" description="Disordered" evidence="1">
    <location>
        <begin position="85"/>
        <end position="105"/>
    </location>
</feature>
<feature type="compositionally biased region" description="Polar residues" evidence="1">
    <location>
        <begin position="90"/>
        <end position="105"/>
    </location>
</feature>
<reference evidence="2 3" key="1">
    <citation type="submission" date="2019-02" db="EMBL/GenBank/DDBJ databases">
        <title>Pedobacter sp. RP-1-14 sp. nov., isolated from Arctic soil.</title>
        <authorList>
            <person name="Dahal R.H."/>
        </authorList>
    </citation>
    <scope>NUCLEOTIDE SEQUENCE [LARGE SCALE GENOMIC DNA]</scope>
    <source>
        <strain evidence="2 3">RP-1-14</strain>
    </source>
</reference>
<gene>
    <name evidence="2" type="ORF">EZ437_15540</name>
</gene>
<dbReference type="EMBL" id="SJSL01000004">
    <property type="protein sequence ID" value="TCD00129.1"/>
    <property type="molecule type" value="Genomic_DNA"/>
</dbReference>
<comment type="caution">
    <text evidence="2">The sequence shown here is derived from an EMBL/GenBank/DDBJ whole genome shotgun (WGS) entry which is preliminary data.</text>
</comment>
<protein>
    <submittedName>
        <fullName evidence="2">Uncharacterized protein</fullName>
    </submittedName>
</protein>